<dbReference type="Proteomes" id="UP001610446">
    <property type="component" value="Unassembled WGS sequence"/>
</dbReference>
<feature type="domain" description="Glycoside hydrolase family 3 N-terminal" evidence="11">
    <location>
        <begin position="14"/>
        <end position="78"/>
    </location>
</feature>
<dbReference type="EMBL" id="JBFXLU010000098">
    <property type="protein sequence ID" value="KAL2842525.1"/>
    <property type="molecule type" value="Genomic_DNA"/>
</dbReference>
<name>A0ABR4JR61_9EURO</name>
<keyword evidence="7" id="KW-0325">Glycoprotein</keyword>
<evidence type="ECO:0000256" key="2">
    <source>
        <dbReference type="ARBA" id="ARBA00004987"/>
    </source>
</evidence>
<evidence type="ECO:0000256" key="4">
    <source>
        <dbReference type="ARBA" id="ARBA00012744"/>
    </source>
</evidence>
<evidence type="ECO:0000256" key="10">
    <source>
        <dbReference type="ARBA" id="ARBA00023326"/>
    </source>
</evidence>
<evidence type="ECO:0000256" key="7">
    <source>
        <dbReference type="ARBA" id="ARBA00023180"/>
    </source>
</evidence>
<dbReference type="InterPro" id="IPR050288">
    <property type="entry name" value="Cellulose_deg_GH3"/>
</dbReference>
<dbReference type="PANTHER" id="PTHR42715">
    <property type="entry name" value="BETA-GLUCOSIDASE"/>
    <property type="match status" value="1"/>
</dbReference>
<sequence length="191" mass="21239">MSKRIGQRLDVFVSERALREIYLKPFEIVVRQAKPWAVMASYNKVNGQHVSKTKELLDGVLRKEWGFDGVVMSDWWGFYSTAASLNATLDLEMPGPAVWRGVDRITRSAAAAEKAPGLLVSFAQGCYSDEMLPLMETSTATGAKGLDIKLFPHPFDFDVDPLPLLAAIVTSENSKMFFFNCLHPVGEPPWA</sequence>
<comment type="catalytic activity">
    <reaction evidence="1">
        <text>Hydrolysis of terminal, non-reducing beta-D-glucosyl residues with release of beta-D-glucose.</text>
        <dbReference type="EC" id="3.2.1.21"/>
    </reaction>
</comment>
<keyword evidence="10" id="KW-0624">Polysaccharide degradation</keyword>
<dbReference type="Pfam" id="PF00933">
    <property type="entry name" value="Glyco_hydro_3"/>
    <property type="match status" value="1"/>
</dbReference>
<proteinExistence type="inferred from homology"/>
<gene>
    <name evidence="12" type="ORF">BJY01DRAFT_249010</name>
</gene>
<accession>A0ABR4JR61</accession>
<dbReference type="PROSITE" id="PS00775">
    <property type="entry name" value="GLYCOSYL_HYDROL_F3"/>
    <property type="match status" value="1"/>
</dbReference>
<dbReference type="EC" id="3.2.1.21" evidence="4"/>
<dbReference type="PANTHER" id="PTHR42715:SF27">
    <property type="entry name" value="BETA-GLUCOSIDASE-RELATED"/>
    <property type="match status" value="1"/>
</dbReference>
<protein>
    <recommendedName>
        <fullName evidence="4">beta-glucosidase</fullName>
        <ecNumber evidence="4">3.2.1.21</ecNumber>
    </recommendedName>
</protein>
<dbReference type="InterPro" id="IPR001764">
    <property type="entry name" value="Glyco_hydro_3_N"/>
</dbReference>
<comment type="similarity">
    <text evidence="3">Belongs to the glycosyl hydrolase 3 family.</text>
</comment>
<evidence type="ECO:0000256" key="5">
    <source>
        <dbReference type="ARBA" id="ARBA00022801"/>
    </source>
</evidence>
<dbReference type="InterPro" id="IPR036962">
    <property type="entry name" value="Glyco_hydro_3_N_sf"/>
</dbReference>
<evidence type="ECO:0000256" key="8">
    <source>
        <dbReference type="ARBA" id="ARBA00023277"/>
    </source>
</evidence>
<evidence type="ECO:0000256" key="1">
    <source>
        <dbReference type="ARBA" id="ARBA00000448"/>
    </source>
</evidence>
<evidence type="ECO:0000256" key="6">
    <source>
        <dbReference type="ARBA" id="ARBA00023001"/>
    </source>
</evidence>
<dbReference type="Gene3D" id="3.20.20.300">
    <property type="entry name" value="Glycoside hydrolase, family 3, N-terminal domain"/>
    <property type="match status" value="1"/>
</dbReference>
<comment type="caution">
    <text evidence="12">The sequence shown here is derived from an EMBL/GenBank/DDBJ whole genome shotgun (WGS) entry which is preliminary data.</text>
</comment>
<organism evidence="12 13">
    <name type="scientific">Aspergillus pseudoustus</name>
    <dbReference type="NCBI Taxonomy" id="1810923"/>
    <lineage>
        <taxon>Eukaryota</taxon>
        <taxon>Fungi</taxon>
        <taxon>Dikarya</taxon>
        <taxon>Ascomycota</taxon>
        <taxon>Pezizomycotina</taxon>
        <taxon>Eurotiomycetes</taxon>
        <taxon>Eurotiomycetidae</taxon>
        <taxon>Eurotiales</taxon>
        <taxon>Aspergillaceae</taxon>
        <taxon>Aspergillus</taxon>
        <taxon>Aspergillus subgen. Nidulantes</taxon>
    </lineage>
</organism>
<keyword evidence="8" id="KW-0119">Carbohydrate metabolism</keyword>
<dbReference type="InterPro" id="IPR017853">
    <property type="entry name" value="GH"/>
</dbReference>
<evidence type="ECO:0000313" key="13">
    <source>
        <dbReference type="Proteomes" id="UP001610446"/>
    </source>
</evidence>
<keyword evidence="13" id="KW-1185">Reference proteome</keyword>
<evidence type="ECO:0000256" key="3">
    <source>
        <dbReference type="ARBA" id="ARBA00005336"/>
    </source>
</evidence>
<comment type="pathway">
    <text evidence="2">Glycan metabolism; cellulose degradation.</text>
</comment>
<dbReference type="GO" id="GO:0016787">
    <property type="term" value="F:hydrolase activity"/>
    <property type="evidence" value="ECO:0007669"/>
    <property type="project" value="UniProtKB-KW"/>
</dbReference>
<reference evidence="12 13" key="1">
    <citation type="submission" date="2024-07" db="EMBL/GenBank/DDBJ databases">
        <title>Section-level genome sequencing and comparative genomics of Aspergillus sections Usti and Cavernicolus.</title>
        <authorList>
            <consortium name="Lawrence Berkeley National Laboratory"/>
            <person name="Nybo J.L."/>
            <person name="Vesth T.C."/>
            <person name="Theobald S."/>
            <person name="Frisvad J.C."/>
            <person name="Larsen T.O."/>
            <person name="Kjaerboelling I."/>
            <person name="Rothschild-Mancinelli K."/>
            <person name="Lyhne E.K."/>
            <person name="Kogle M.E."/>
            <person name="Barry K."/>
            <person name="Clum A."/>
            <person name="Na H."/>
            <person name="Ledsgaard L."/>
            <person name="Lin J."/>
            <person name="Lipzen A."/>
            <person name="Kuo A."/>
            <person name="Riley R."/>
            <person name="Mondo S."/>
            <person name="Labutti K."/>
            <person name="Haridas S."/>
            <person name="Pangalinan J."/>
            <person name="Salamov A.A."/>
            <person name="Simmons B.A."/>
            <person name="Magnuson J.K."/>
            <person name="Chen J."/>
            <person name="Drula E."/>
            <person name="Henrissat B."/>
            <person name="Wiebenga A."/>
            <person name="Lubbers R.J."/>
            <person name="Gomes A.C."/>
            <person name="Makela M.R."/>
            <person name="Stajich J."/>
            <person name="Grigoriev I.V."/>
            <person name="Mortensen U.H."/>
            <person name="De Vries R.P."/>
            <person name="Baker S.E."/>
            <person name="Andersen M.R."/>
        </authorList>
    </citation>
    <scope>NUCLEOTIDE SEQUENCE [LARGE SCALE GENOMIC DNA]</scope>
    <source>
        <strain evidence="12 13">CBS 123904</strain>
    </source>
</reference>
<dbReference type="SUPFAM" id="SSF51445">
    <property type="entry name" value="(Trans)glycosidases"/>
    <property type="match status" value="1"/>
</dbReference>
<evidence type="ECO:0000259" key="11">
    <source>
        <dbReference type="Pfam" id="PF00933"/>
    </source>
</evidence>
<keyword evidence="9" id="KW-0326">Glycosidase</keyword>
<keyword evidence="6" id="KW-0136">Cellulose degradation</keyword>
<evidence type="ECO:0000313" key="12">
    <source>
        <dbReference type="EMBL" id="KAL2842525.1"/>
    </source>
</evidence>
<evidence type="ECO:0000256" key="9">
    <source>
        <dbReference type="ARBA" id="ARBA00023295"/>
    </source>
</evidence>
<dbReference type="InterPro" id="IPR019800">
    <property type="entry name" value="Glyco_hydro_3_AS"/>
</dbReference>
<keyword evidence="5 12" id="KW-0378">Hydrolase</keyword>